<dbReference type="EMBL" id="JAGSCS010000006">
    <property type="protein sequence ID" value="MBR0576011.1"/>
    <property type="molecule type" value="Genomic_DNA"/>
</dbReference>
<dbReference type="GO" id="GO:0080120">
    <property type="term" value="P:CAAX-box protein maturation"/>
    <property type="evidence" value="ECO:0007669"/>
    <property type="project" value="UniProtKB-ARBA"/>
</dbReference>
<organism evidence="3 4">
    <name type="scientific">Proteiniclasticum sediminis</name>
    <dbReference type="NCBI Taxonomy" id="2804028"/>
    <lineage>
        <taxon>Bacteria</taxon>
        <taxon>Bacillati</taxon>
        <taxon>Bacillota</taxon>
        <taxon>Clostridia</taxon>
        <taxon>Eubacteriales</taxon>
        <taxon>Clostridiaceae</taxon>
        <taxon>Proteiniclasticum</taxon>
    </lineage>
</organism>
<keyword evidence="1" id="KW-1133">Transmembrane helix</keyword>
<feature type="transmembrane region" description="Helical" evidence="1">
    <location>
        <begin position="64"/>
        <end position="82"/>
    </location>
</feature>
<dbReference type="InterPro" id="IPR003675">
    <property type="entry name" value="Rce1/LyrA-like_dom"/>
</dbReference>
<proteinExistence type="predicted"/>
<gene>
    <name evidence="3" type="ORF">KCG48_06610</name>
</gene>
<feature type="domain" description="CAAX prenyl protease 2/Lysostaphin resistance protein A-like" evidence="2">
    <location>
        <begin position="176"/>
        <end position="269"/>
    </location>
</feature>
<keyword evidence="3" id="KW-0482">Metalloprotease</keyword>
<feature type="transmembrane region" description="Helical" evidence="1">
    <location>
        <begin position="102"/>
        <end position="121"/>
    </location>
</feature>
<keyword evidence="1" id="KW-0472">Membrane</keyword>
<feature type="transmembrane region" description="Helical" evidence="1">
    <location>
        <begin position="229"/>
        <end position="250"/>
    </location>
</feature>
<feature type="transmembrane region" description="Helical" evidence="1">
    <location>
        <begin position="34"/>
        <end position="52"/>
    </location>
</feature>
<feature type="transmembrane region" description="Helical" evidence="1">
    <location>
        <begin position="173"/>
        <end position="194"/>
    </location>
</feature>
<sequence>MTRKPWIPFLLITLLSLLIFVVFSHMRPLLPAPWDVPFRLALLLLLFLGRCMGGKITGMEKYRGLLYAFFTASAAMAVDYLLPTGPWLLRRLAIPLTSPWGLALDKLDSTLLLTAMILLLTRLSGKHPRDLYLRKGNLRQGLLLGFLLFALCTLGALPMASLFGAKNLSFARILPWIPSMLLFVLANAFNEELLFRGLFLRDTSTILGKTFGNVVLVLPFVLHHTGVTYSASTALLFLFLFPLAFLWGCLTQKAGSLWGSVLFHAGTDLPVVLALFSQLPPP</sequence>
<feature type="transmembrane region" description="Helical" evidence="1">
    <location>
        <begin position="206"/>
        <end position="223"/>
    </location>
</feature>
<keyword evidence="3" id="KW-0645">Protease</keyword>
<dbReference type="Pfam" id="PF02517">
    <property type="entry name" value="Rce1-like"/>
    <property type="match status" value="1"/>
</dbReference>
<dbReference type="RefSeq" id="WP_211800743.1">
    <property type="nucleotide sequence ID" value="NZ_JAGSCS010000006.1"/>
</dbReference>
<keyword evidence="4" id="KW-1185">Reference proteome</keyword>
<keyword evidence="1" id="KW-0812">Transmembrane</keyword>
<dbReference type="GO" id="GO:0004175">
    <property type="term" value="F:endopeptidase activity"/>
    <property type="evidence" value="ECO:0007669"/>
    <property type="project" value="UniProtKB-ARBA"/>
</dbReference>
<dbReference type="AlphaFoldDB" id="A0A941HQ23"/>
<evidence type="ECO:0000259" key="2">
    <source>
        <dbReference type="Pfam" id="PF02517"/>
    </source>
</evidence>
<keyword evidence="3" id="KW-0378">Hydrolase</keyword>
<reference evidence="3" key="1">
    <citation type="submission" date="2021-04" db="EMBL/GenBank/DDBJ databases">
        <title>Proteiniclasticum sedimins sp. nov., an obligate anaerobic bacterium isolated from anaerobic sludge.</title>
        <authorList>
            <person name="Liu J."/>
        </authorList>
    </citation>
    <scope>NUCLEOTIDE SEQUENCE</scope>
    <source>
        <strain evidence="3">BAD-10</strain>
    </source>
</reference>
<evidence type="ECO:0000256" key="1">
    <source>
        <dbReference type="SAM" id="Phobius"/>
    </source>
</evidence>
<comment type="caution">
    <text evidence="3">The sequence shown here is derived from an EMBL/GenBank/DDBJ whole genome shotgun (WGS) entry which is preliminary data.</text>
</comment>
<dbReference type="Proteomes" id="UP000675379">
    <property type="component" value="Unassembled WGS sequence"/>
</dbReference>
<accession>A0A941HQ23</accession>
<protein>
    <submittedName>
        <fullName evidence="3">CPBP family intramembrane metalloprotease</fullName>
    </submittedName>
</protein>
<evidence type="ECO:0000313" key="3">
    <source>
        <dbReference type="EMBL" id="MBR0576011.1"/>
    </source>
</evidence>
<feature type="transmembrane region" description="Helical" evidence="1">
    <location>
        <begin position="142"/>
        <end position="161"/>
    </location>
</feature>
<name>A0A941HQ23_9CLOT</name>
<dbReference type="GO" id="GO:0008237">
    <property type="term" value="F:metallopeptidase activity"/>
    <property type="evidence" value="ECO:0007669"/>
    <property type="project" value="UniProtKB-KW"/>
</dbReference>
<evidence type="ECO:0000313" key="4">
    <source>
        <dbReference type="Proteomes" id="UP000675379"/>
    </source>
</evidence>
<feature type="transmembrane region" description="Helical" evidence="1">
    <location>
        <begin position="257"/>
        <end position="276"/>
    </location>
</feature>